<evidence type="ECO:0000313" key="2">
    <source>
        <dbReference type="Proteomes" id="UP001185092"/>
    </source>
</evidence>
<dbReference type="AlphaFoldDB" id="A0AAE3XTC8"/>
<organism evidence="1 2">
    <name type="scientific">Aureibacter tunicatorum</name>
    <dbReference type="NCBI Taxonomy" id="866807"/>
    <lineage>
        <taxon>Bacteria</taxon>
        <taxon>Pseudomonadati</taxon>
        <taxon>Bacteroidota</taxon>
        <taxon>Cytophagia</taxon>
        <taxon>Cytophagales</taxon>
        <taxon>Persicobacteraceae</taxon>
        <taxon>Aureibacter</taxon>
    </lineage>
</organism>
<accession>A0AAE3XTC8</accession>
<protein>
    <recommendedName>
        <fullName evidence="3">Immunity protein 35 domain-containing protein</fullName>
    </recommendedName>
</protein>
<proteinExistence type="predicted"/>
<comment type="caution">
    <text evidence="1">The sequence shown here is derived from an EMBL/GenBank/DDBJ whole genome shotgun (WGS) entry which is preliminary data.</text>
</comment>
<gene>
    <name evidence="1" type="ORF">HNQ88_004588</name>
</gene>
<evidence type="ECO:0008006" key="3">
    <source>
        <dbReference type="Google" id="ProtNLM"/>
    </source>
</evidence>
<sequence>MNIKYAEELVRCELIKKKFDDYAVMLEVTEESENCFAVYYQTKKYIKTNNTDFMSIGNGPVIVNKSNGELYFTGSGRPTEHLIESFEKYGHPEIVENQNELQISYDNSKEVSYNNQLKVLKKLTGKGFLEVKSIYEYLKNGNNVIVKNDLPDELKESLISNGFIVSYPLVEY</sequence>
<reference evidence="1" key="1">
    <citation type="submission" date="2023-07" db="EMBL/GenBank/DDBJ databases">
        <title>Genomic Encyclopedia of Type Strains, Phase IV (KMG-IV): sequencing the most valuable type-strain genomes for metagenomic binning, comparative biology and taxonomic classification.</title>
        <authorList>
            <person name="Goeker M."/>
        </authorList>
    </citation>
    <scope>NUCLEOTIDE SEQUENCE</scope>
    <source>
        <strain evidence="1">DSM 26174</strain>
    </source>
</reference>
<keyword evidence="2" id="KW-1185">Reference proteome</keyword>
<dbReference type="EMBL" id="JAVDQD010000009">
    <property type="protein sequence ID" value="MDR6241501.1"/>
    <property type="molecule type" value="Genomic_DNA"/>
</dbReference>
<dbReference type="RefSeq" id="WP_309942326.1">
    <property type="nucleotide sequence ID" value="NZ_AP025307.1"/>
</dbReference>
<name>A0AAE3XTC8_9BACT</name>
<evidence type="ECO:0000313" key="1">
    <source>
        <dbReference type="EMBL" id="MDR6241501.1"/>
    </source>
</evidence>
<dbReference type="Proteomes" id="UP001185092">
    <property type="component" value="Unassembled WGS sequence"/>
</dbReference>